<dbReference type="GO" id="GO:0070212">
    <property type="term" value="P:protein poly-ADP-ribosylation"/>
    <property type="evidence" value="ECO:0007669"/>
    <property type="project" value="TreeGrafter"/>
</dbReference>
<dbReference type="GO" id="GO:0003950">
    <property type="term" value="F:NAD+ poly-ADP-ribosyltransferase activity"/>
    <property type="evidence" value="ECO:0007669"/>
    <property type="project" value="UniProtKB-UniRule"/>
</dbReference>
<dbReference type="OrthoDB" id="429950at2759"/>
<dbReference type="InterPro" id="IPR050800">
    <property type="entry name" value="ARTD/PARP"/>
</dbReference>
<dbReference type="InterPro" id="IPR036616">
    <property type="entry name" value="Poly(ADP-ribose)pol_reg_dom_sf"/>
</dbReference>
<dbReference type="GO" id="GO:1990404">
    <property type="term" value="F:NAD+-protein mono-ADP-ribosyltransferase activity"/>
    <property type="evidence" value="ECO:0007669"/>
    <property type="project" value="TreeGrafter"/>
</dbReference>
<keyword evidence="4" id="KW-0548">Nucleotidyltransferase</keyword>
<dbReference type="EMBL" id="OB660800">
    <property type="protein sequence ID" value="CAD7226321.1"/>
    <property type="molecule type" value="Genomic_DNA"/>
</dbReference>
<keyword evidence="5" id="KW-0520">NAD</keyword>
<gene>
    <name evidence="7" type="ORF">CTOB1V02_LOCUS4241</name>
</gene>
<dbReference type="SUPFAM" id="SSF56399">
    <property type="entry name" value="ADP-ribosylation"/>
    <property type="match status" value="1"/>
</dbReference>
<comment type="subcellular location">
    <subcellularLocation>
        <location evidence="1">Nucleus</location>
    </subcellularLocation>
</comment>
<evidence type="ECO:0000256" key="2">
    <source>
        <dbReference type="ARBA" id="ARBA00022676"/>
    </source>
</evidence>
<dbReference type="GO" id="GO:0006302">
    <property type="term" value="P:double-strand break repair"/>
    <property type="evidence" value="ECO:0007669"/>
    <property type="project" value="TreeGrafter"/>
</dbReference>
<keyword evidence="6" id="KW-0539">Nucleus</keyword>
<dbReference type="PANTHER" id="PTHR10459">
    <property type="entry name" value="DNA LIGASE"/>
    <property type="match status" value="1"/>
</dbReference>
<dbReference type="InterPro" id="IPR012317">
    <property type="entry name" value="Poly(ADP-ribose)pol_cat_dom"/>
</dbReference>
<reference evidence="7" key="1">
    <citation type="submission" date="2020-11" db="EMBL/GenBank/DDBJ databases">
        <authorList>
            <person name="Tran Van P."/>
        </authorList>
    </citation>
    <scope>NUCLEOTIDE SEQUENCE</scope>
</reference>
<dbReference type="GO" id="GO:0035861">
    <property type="term" value="C:site of double-strand break"/>
    <property type="evidence" value="ECO:0007669"/>
    <property type="project" value="TreeGrafter"/>
</dbReference>
<evidence type="ECO:0000256" key="1">
    <source>
        <dbReference type="ARBA" id="ARBA00004123"/>
    </source>
</evidence>
<organism evidence="7">
    <name type="scientific">Cyprideis torosa</name>
    <dbReference type="NCBI Taxonomy" id="163714"/>
    <lineage>
        <taxon>Eukaryota</taxon>
        <taxon>Metazoa</taxon>
        <taxon>Ecdysozoa</taxon>
        <taxon>Arthropoda</taxon>
        <taxon>Crustacea</taxon>
        <taxon>Oligostraca</taxon>
        <taxon>Ostracoda</taxon>
        <taxon>Podocopa</taxon>
        <taxon>Podocopida</taxon>
        <taxon>Cytherocopina</taxon>
        <taxon>Cytheroidea</taxon>
        <taxon>Cytherideidae</taxon>
        <taxon>Cyprideis</taxon>
    </lineage>
</organism>
<dbReference type="PROSITE" id="PS51060">
    <property type="entry name" value="PARP_ALPHA_HD"/>
    <property type="match status" value="1"/>
</dbReference>
<proteinExistence type="predicted"/>
<accession>A0A7R8WBK3</accession>
<dbReference type="InterPro" id="IPR004102">
    <property type="entry name" value="Poly(ADP-ribose)pol_reg_dom"/>
</dbReference>
<dbReference type="CDD" id="cd01437">
    <property type="entry name" value="parp_like"/>
    <property type="match status" value="1"/>
</dbReference>
<dbReference type="GO" id="GO:0016779">
    <property type="term" value="F:nucleotidyltransferase activity"/>
    <property type="evidence" value="ECO:0007669"/>
    <property type="project" value="UniProtKB-KW"/>
</dbReference>
<dbReference type="GO" id="GO:0005730">
    <property type="term" value="C:nucleolus"/>
    <property type="evidence" value="ECO:0007669"/>
    <property type="project" value="TreeGrafter"/>
</dbReference>
<dbReference type="PANTHER" id="PTHR10459:SF66">
    <property type="entry name" value="PROTEIN MONO-ADP-RIBOSYLTRANSFERASE PARP3"/>
    <property type="match status" value="1"/>
</dbReference>
<dbReference type="Gene3D" id="1.20.142.10">
    <property type="entry name" value="Poly(ADP-ribose) polymerase, regulatory domain"/>
    <property type="match status" value="1"/>
</dbReference>
<dbReference type="Pfam" id="PF02877">
    <property type="entry name" value="PARP_reg"/>
    <property type="match status" value="1"/>
</dbReference>
<evidence type="ECO:0000313" key="7">
    <source>
        <dbReference type="EMBL" id="CAD7226321.1"/>
    </source>
</evidence>
<dbReference type="PROSITE" id="PS51059">
    <property type="entry name" value="PARP_CATALYTIC"/>
    <property type="match status" value="1"/>
</dbReference>
<evidence type="ECO:0000256" key="5">
    <source>
        <dbReference type="ARBA" id="ARBA00023027"/>
    </source>
</evidence>
<dbReference type="Pfam" id="PF00644">
    <property type="entry name" value="PARP"/>
    <property type="match status" value="1"/>
</dbReference>
<keyword evidence="2" id="KW-0328">Glycosyltransferase</keyword>
<protein>
    <submittedName>
        <fullName evidence="7">Uncharacterized protein</fullName>
    </submittedName>
</protein>
<sequence>MFNNSMKQLNLDTKKMPLGKLSKQQISKGFDTLDELEDAIKTNANNTRLAELSSRFYTLIPHDFGRRVPPVMKTEDEIREKKDMLLVLSDIELAQSIQKQKASEVSAATLQHAESQEELPPHPLDEKFQLLKTSISPLAKDCEEFKWIEKYIKETGNRAKLDEVFKIDREKEGERFASHKNLTHRKLLWHGTNLAVVVAILKDGLRIMPHSGGRVGRAIYFASENSKSAGYTSGTWSTGMQMGEMTGIMFLAEVALGNEYSITKDDHTLKKPPTGYDSVVARGHTEPDDAGALSVTLEGNKVVIPAAKPRKRPEFSNSYFHQSEYCVYKESQARLRYLLKVKL</sequence>
<dbReference type="Gene3D" id="3.90.228.10">
    <property type="match status" value="1"/>
</dbReference>
<keyword evidence="3" id="KW-0808">Transferase</keyword>
<name>A0A7R8WBK3_9CRUS</name>
<evidence type="ECO:0000256" key="6">
    <source>
        <dbReference type="ARBA" id="ARBA00023242"/>
    </source>
</evidence>
<evidence type="ECO:0000256" key="4">
    <source>
        <dbReference type="ARBA" id="ARBA00022695"/>
    </source>
</evidence>
<evidence type="ECO:0000256" key="3">
    <source>
        <dbReference type="ARBA" id="ARBA00022679"/>
    </source>
</evidence>
<dbReference type="AlphaFoldDB" id="A0A7R8WBK3"/>
<dbReference type="SUPFAM" id="SSF47587">
    <property type="entry name" value="Domain of poly(ADP-ribose) polymerase"/>
    <property type="match status" value="1"/>
</dbReference>